<feature type="compositionally biased region" description="Basic residues" evidence="1">
    <location>
        <begin position="84"/>
        <end position="93"/>
    </location>
</feature>
<evidence type="ECO:0000256" key="1">
    <source>
        <dbReference type="SAM" id="MobiDB-lite"/>
    </source>
</evidence>
<comment type="caution">
    <text evidence="2">The sequence shown here is derived from an EMBL/GenBank/DDBJ whole genome shotgun (WGS) entry which is preliminary data.</text>
</comment>
<proteinExistence type="predicted"/>
<accession>A0AAV7X757</accession>
<name>A0AAV7X757_9NEOP</name>
<feature type="region of interest" description="Disordered" evidence="1">
    <location>
        <begin position="65"/>
        <end position="95"/>
    </location>
</feature>
<dbReference type="Proteomes" id="UP001075354">
    <property type="component" value="Chromosome 16"/>
</dbReference>
<gene>
    <name evidence="2" type="ORF">ONE63_004757</name>
</gene>
<sequence>MDVIAMNPGLAGVEAGADTKALEVAVDAAAARPLTPVCPAHRGLSYLPERPPVDIEFTDLTYTVPQGRKGQWSGPPADPPPTPRRAHAHRHGNLRGSRAVISISRDSIAGDGSRYQHGLVFIFFF</sequence>
<keyword evidence="3" id="KW-1185">Reference proteome</keyword>
<dbReference type="AlphaFoldDB" id="A0AAV7X757"/>
<protein>
    <submittedName>
        <fullName evidence="2">Uncharacterized protein</fullName>
    </submittedName>
</protein>
<dbReference type="EMBL" id="JAPTSV010000016">
    <property type="protein sequence ID" value="KAJ1519471.1"/>
    <property type="molecule type" value="Genomic_DNA"/>
</dbReference>
<evidence type="ECO:0000313" key="3">
    <source>
        <dbReference type="Proteomes" id="UP001075354"/>
    </source>
</evidence>
<reference evidence="2" key="1">
    <citation type="submission" date="2022-12" db="EMBL/GenBank/DDBJ databases">
        <title>Chromosome-level genome assembly of the bean flower thrips Megalurothrips usitatus.</title>
        <authorList>
            <person name="Ma L."/>
            <person name="Liu Q."/>
            <person name="Li H."/>
            <person name="Cai W."/>
        </authorList>
    </citation>
    <scope>NUCLEOTIDE SEQUENCE</scope>
    <source>
        <strain evidence="2">Cailab_2022a</strain>
    </source>
</reference>
<evidence type="ECO:0000313" key="2">
    <source>
        <dbReference type="EMBL" id="KAJ1519471.1"/>
    </source>
</evidence>
<organism evidence="2 3">
    <name type="scientific">Megalurothrips usitatus</name>
    <name type="common">bean blossom thrips</name>
    <dbReference type="NCBI Taxonomy" id="439358"/>
    <lineage>
        <taxon>Eukaryota</taxon>
        <taxon>Metazoa</taxon>
        <taxon>Ecdysozoa</taxon>
        <taxon>Arthropoda</taxon>
        <taxon>Hexapoda</taxon>
        <taxon>Insecta</taxon>
        <taxon>Pterygota</taxon>
        <taxon>Neoptera</taxon>
        <taxon>Paraneoptera</taxon>
        <taxon>Thysanoptera</taxon>
        <taxon>Terebrantia</taxon>
        <taxon>Thripoidea</taxon>
        <taxon>Thripidae</taxon>
        <taxon>Megalurothrips</taxon>
    </lineage>
</organism>